<keyword evidence="2" id="KW-0413">Isomerase</keyword>
<feature type="non-terminal residue" evidence="2">
    <location>
        <position position="379"/>
    </location>
</feature>
<protein>
    <submittedName>
        <fullName evidence="2">UDP-glucose 4-epimerase</fullName>
        <ecNumber evidence="2">5.1.3.2</ecNumber>
    </submittedName>
</protein>
<feature type="non-terminal residue" evidence="2">
    <location>
        <position position="1"/>
    </location>
</feature>
<feature type="compositionally biased region" description="Basic residues" evidence="1">
    <location>
        <begin position="166"/>
        <end position="180"/>
    </location>
</feature>
<feature type="compositionally biased region" description="Basic and acidic residues" evidence="1">
    <location>
        <begin position="196"/>
        <end position="205"/>
    </location>
</feature>
<gene>
    <name evidence="2" type="ORF">AVDCRST_MAG89-3311</name>
</gene>
<dbReference type="AlphaFoldDB" id="A0A6J4MCK6"/>
<dbReference type="EC" id="5.1.3.2" evidence="2"/>
<feature type="region of interest" description="Disordered" evidence="1">
    <location>
        <begin position="1"/>
        <end position="379"/>
    </location>
</feature>
<feature type="compositionally biased region" description="Low complexity" evidence="1">
    <location>
        <begin position="239"/>
        <end position="248"/>
    </location>
</feature>
<feature type="compositionally biased region" description="Basic residues" evidence="1">
    <location>
        <begin position="318"/>
        <end position="330"/>
    </location>
</feature>
<organism evidence="2">
    <name type="scientific">uncultured Gemmatimonadota bacterium</name>
    <dbReference type="NCBI Taxonomy" id="203437"/>
    <lineage>
        <taxon>Bacteria</taxon>
        <taxon>Pseudomonadati</taxon>
        <taxon>Gemmatimonadota</taxon>
        <taxon>environmental samples</taxon>
    </lineage>
</organism>
<feature type="compositionally biased region" description="Basic residues" evidence="1">
    <location>
        <begin position="51"/>
        <end position="76"/>
    </location>
</feature>
<dbReference type="GO" id="GO:0003978">
    <property type="term" value="F:UDP-glucose 4-epimerase activity"/>
    <property type="evidence" value="ECO:0007669"/>
    <property type="project" value="UniProtKB-EC"/>
</dbReference>
<sequence>VGSESAGDGRCGVRGKPPGGRAAGARRPGSHLRQPRSAGSPRGAPAALGALRRRVRPGRHAQRRPGARQPRRHRRGLPPGRGRGRGPVDVPDRRLHRRQHHGHGAPAAGPGGRPHRRQEAPGGQADRGLVHVHLRRGALRPARRRRAAEHLAPGRPAACPAVGAARRGRHGAAAPAHRRGQAAGPHQHLRAHQGRPGKDGPADRRGVRHSLGGAPLLQHLRPAPGAVESLHGGGRHLQRAPAERAAAADLRRRRAEARLRVRARHRAGAAAVGGRRGRGRQGVQRGLGARRERARGGGNAGPRAGKRRRGAGDGQVPRGRHPALLRRHLPCPRGAGVRAPRDVRAGDGRAGGLAAGAGPPAGRGGSPRGRAGRPRTYAV</sequence>
<feature type="compositionally biased region" description="Gly residues" evidence="1">
    <location>
        <begin position="9"/>
        <end position="22"/>
    </location>
</feature>
<accession>A0A6J4MCK6</accession>
<proteinExistence type="predicted"/>
<evidence type="ECO:0000313" key="2">
    <source>
        <dbReference type="EMBL" id="CAA9354172.1"/>
    </source>
</evidence>
<reference evidence="2" key="1">
    <citation type="submission" date="2020-02" db="EMBL/GenBank/DDBJ databases">
        <authorList>
            <person name="Meier V. D."/>
        </authorList>
    </citation>
    <scope>NUCLEOTIDE SEQUENCE</scope>
    <source>
        <strain evidence="2">AVDCRST_MAG89</strain>
    </source>
</reference>
<name>A0A6J4MCK6_9BACT</name>
<feature type="compositionally biased region" description="Basic residues" evidence="1">
    <location>
        <begin position="94"/>
        <end position="103"/>
    </location>
</feature>
<evidence type="ECO:0000256" key="1">
    <source>
        <dbReference type="SAM" id="MobiDB-lite"/>
    </source>
</evidence>
<feature type="compositionally biased region" description="Basic residues" evidence="1">
    <location>
        <begin position="251"/>
        <end position="267"/>
    </location>
</feature>
<feature type="compositionally biased region" description="Gly residues" evidence="1">
    <location>
        <begin position="348"/>
        <end position="367"/>
    </location>
</feature>
<dbReference type="EMBL" id="CADCTV010000693">
    <property type="protein sequence ID" value="CAA9354172.1"/>
    <property type="molecule type" value="Genomic_DNA"/>
</dbReference>
<feature type="compositionally biased region" description="Low complexity" evidence="1">
    <location>
        <begin position="35"/>
        <end position="50"/>
    </location>
</feature>
<feature type="compositionally biased region" description="Basic residues" evidence="1">
    <location>
        <begin position="130"/>
        <end position="147"/>
    </location>
</feature>